<accession>A0A8K1YSL1</accession>
<reference evidence="1" key="1">
    <citation type="submission" date="2021-07" db="EMBL/GenBank/DDBJ databases">
        <authorList>
            <person name="Bleriot I."/>
            <person name="Blasco L."/>
            <person name="Pacios O."/>
            <person name="Fernandez-Garcia L."/>
            <person name="Ambroa A."/>
            <person name="Lopez M."/>
            <person name="Ortiz-Cartagena C."/>
            <person name="Fernandez-Cuenca F."/>
            <person name="Oteo J."/>
            <person name="Pascual A."/>
            <person name="Martinez-Martinez L."/>
            <person name="Domingo-Calap P."/>
            <person name="Wood T.K."/>
            <person name="Tomas M."/>
        </authorList>
    </citation>
    <scope>NUCLEOTIDE SEQUENCE</scope>
</reference>
<protein>
    <submittedName>
        <fullName evidence="1">Exodeoxyribonuclease VIII</fullName>
    </submittedName>
</protein>
<sequence length="44" mass="5081">MIHQYAECVKHDSWPSYESNAAEVVLPTPQFVKYMFPDVYGTNS</sequence>
<organism evidence="1">
    <name type="scientific">Klebsiella phage vB_Kpn-VAC111</name>
    <dbReference type="NCBI Taxonomy" id="2886109"/>
    <lineage>
        <taxon>Viruses</taxon>
        <taxon>Duplodnaviria</taxon>
        <taxon>Heunggongvirae</taxon>
        <taxon>Uroviricota</taxon>
        <taxon>Caudoviricetes</taxon>
        <taxon>Drexlerviridae</taxon>
        <taxon>Webervirus</taxon>
    </lineage>
</organism>
<evidence type="ECO:0000313" key="1">
    <source>
        <dbReference type="EMBL" id="UEP19880.1"/>
    </source>
</evidence>
<proteinExistence type="predicted"/>
<name>A0A8K1YSL1_9CAUD</name>
<dbReference type="EMBL" id="MZ612112">
    <property type="protein sequence ID" value="UEP19873.1"/>
    <property type="molecule type" value="Genomic_DNA"/>
</dbReference>
<dbReference type="EMBL" id="MZ612113">
    <property type="protein sequence ID" value="UEP19880.1"/>
    <property type="molecule type" value="Genomic_DNA"/>
</dbReference>